<keyword evidence="6" id="KW-1133">Transmembrane helix</keyword>
<comment type="function">
    <text evidence="12 14">Component of the PEX13-PEX14 docking complex, a translocon channel that specifically mediates the import of peroxisomal cargo proteins bound to PEX5 receptor. The PEX13-PEX14 docking complex forms a large import pore which can be opened to a diameter of about 9 nm. Mechanistically, PEX5 receptor along with cargo proteins associates with the PEX14 subunit of the PEX13-PEX14 docking complex in the cytosol, leading to the insertion of the receptor into the organelle membrane with the concomitant translocation of the cargo into the peroxisome matrix.</text>
</comment>
<dbReference type="PANTHER" id="PTHR23058">
    <property type="entry name" value="PEROXISOMAL MEMBRANE PROTEIN PEX14"/>
    <property type="match status" value="1"/>
</dbReference>
<keyword evidence="3 14" id="KW-0813">Transport</keyword>
<evidence type="ECO:0000256" key="12">
    <source>
        <dbReference type="ARBA" id="ARBA00053920"/>
    </source>
</evidence>
<keyword evidence="7" id="KW-0811">Translocation</keyword>
<dbReference type="InterPro" id="IPR036388">
    <property type="entry name" value="WH-like_DNA-bd_sf"/>
</dbReference>
<feature type="compositionally biased region" description="Polar residues" evidence="15">
    <location>
        <begin position="263"/>
        <end position="281"/>
    </location>
</feature>
<name>A0A0E0JD56_ORYPU</name>
<feature type="domain" description="Peroxisomal membrane protein PEX14 central plants" evidence="17">
    <location>
        <begin position="126"/>
        <end position="241"/>
    </location>
</feature>
<keyword evidence="19" id="KW-1185">Reference proteome</keyword>
<evidence type="ECO:0000259" key="17">
    <source>
        <dbReference type="Pfam" id="PF23020"/>
    </source>
</evidence>
<protein>
    <recommendedName>
        <fullName evidence="10 14">Peroxisomal membrane protein PEX14</fullName>
    </recommendedName>
    <alternativeName>
        <fullName evidence="11 14">Peroxin-14</fullName>
    </alternativeName>
</protein>
<evidence type="ECO:0000256" key="10">
    <source>
        <dbReference type="ARBA" id="ARBA00029502"/>
    </source>
</evidence>
<dbReference type="Pfam" id="PF23020">
    <property type="entry name" value="PEX14-like_2nd"/>
    <property type="match status" value="1"/>
</dbReference>
<dbReference type="Gene3D" id="1.10.10.10">
    <property type="entry name" value="Winged helix-like DNA-binding domain superfamily/Winged helix DNA-binding domain"/>
    <property type="match status" value="1"/>
</dbReference>
<dbReference type="AlphaFoldDB" id="A0A0E0JD56"/>
<evidence type="ECO:0000256" key="13">
    <source>
        <dbReference type="ARBA" id="ARBA00064754"/>
    </source>
</evidence>
<reference evidence="18" key="2">
    <citation type="submission" date="2018-05" db="EMBL/GenBank/DDBJ databases">
        <title>OpunRS2 (Oryza punctata Reference Sequence Version 2).</title>
        <authorList>
            <person name="Zhang J."/>
            <person name="Kudrna D."/>
            <person name="Lee S."/>
            <person name="Talag J."/>
            <person name="Welchert J."/>
            <person name="Wing R.A."/>
        </authorList>
    </citation>
    <scope>NUCLEOTIDE SEQUENCE [LARGE SCALE GENOMIC DNA]</scope>
</reference>
<dbReference type="GO" id="GO:0016560">
    <property type="term" value="P:protein import into peroxisome matrix, docking"/>
    <property type="evidence" value="ECO:0007669"/>
    <property type="project" value="UniProtKB-UniRule"/>
</dbReference>
<feature type="compositionally biased region" description="Low complexity" evidence="15">
    <location>
        <begin position="425"/>
        <end position="436"/>
    </location>
</feature>
<dbReference type="OMA" id="EENANGP"/>
<evidence type="ECO:0000256" key="15">
    <source>
        <dbReference type="SAM" id="MobiDB-lite"/>
    </source>
</evidence>
<evidence type="ECO:0000256" key="7">
    <source>
        <dbReference type="ARBA" id="ARBA00023010"/>
    </source>
</evidence>
<feature type="compositionally biased region" description="Polar residues" evidence="15">
    <location>
        <begin position="1"/>
        <end position="12"/>
    </location>
</feature>
<dbReference type="InterPro" id="IPR054154">
    <property type="entry name" value="PEX14-like_M_plants"/>
</dbReference>
<evidence type="ECO:0000256" key="8">
    <source>
        <dbReference type="ARBA" id="ARBA00023136"/>
    </source>
</evidence>
<evidence type="ECO:0000256" key="14">
    <source>
        <dbReference type="RuleBase" id="RU367032"/>
    </source>
</evidence>
<dbReference type="InterPro" id="IPR025655">
    <property type="entry name" value="PEX14"/>
</dbReference>
<reference evidence="18" key="1">
    <citation type="submission" date="2015-04" db="UniProtKB">
        <authorList>
            <consortium name="EnsemblPlants"/>
        </authorList>
    </citation>
    <scope>IDENTIFICATION</scope>
</reference>
<evidence type="ECO:0000313" key="18">
    <source>
        <dbReference type="EnsemblPlants" id="OPUNC01G00450.1"/>
    </source>
</evidence>
<feature type="region of interest" description="Disordered" evidence="15">
    <location>
        <begin position="263"/>
        <end position="303"/>
    </location>
</feature>
<dbReference type="Gramene" id="OPUNC01G00450.1">
    <property type="protein sequence ID" value="OPUNC01G00450.1"/>
    <property type="gene ID" value="OPUNC01G00450"/>
</dbReference>
<comment type="subunit">
    <text evidence="13">Interacts with PEX13; forming the PEX13-PEX14 docking complex. Interacts with PEX5 (via WxxxF/Y motifs).</text>
</comment>
<feature type="region of interest" description="Disordered" evidence="15">
    <location>
        <begin position="1"/>
        <end position="28"/>
    </location>
</feature>
<dbReference type="GO" id="GO:1990429">
    <property type="term" value="C:peroxisomal importomer complex"/>
    <property type="evidence" value="ECO:0007669"/>
    <property type="project" value="TreeGrafter"/>
</dbReference>
<accession>A0A0E0JD56</accession>
<feature type="region of interest" description="Disordered" evidence="15">
    <location>
        <begin position="397"/>
        <end position="445"/>
    </location>
</feature>
<evidence type="ECO:0000256" key="5">
    <source>
        <dbReference type="ARBA" id="ARBA00022927"/>
    </source>
</evidence>
<evidence type="ECO:0000256" key="1">
    <source>
        <dbReference type="ARBA" id="ARBA00004549"/>
    </source>
</evidence>
<dbReference type="PANTHER" id="PTHR23058:SF14">
    <property type="entry name" value="PEROXISOMAL MEMBRANE PROTEIN PEX14"/>
    <property type="match status" value="1"/>
</dbReference>
<dbReference type="GO" id="GO:0005778">
    <property type="term" value="C:peroxisomal membrane"/>
    <property type="evidence" value="ECO:0007669"/>
    <property type="project" value="UniProtKB-SubCell"/>
</dbReference>
<evidence type="ECO:0000313" key="19">
    <source>
        <dbReference type="Proteomes" id="UP000026962"/>
    </source>
</evidence>
<feature type="domain" description="Peroxisome membrane anchor protein Pex14p N-terminal" evidence="16">
    <location>
        <begin position="32"/>
        <end position="76"/>
    </location>
</feature>
<keyword evidence="5 14" id="KW-0653">Protein transport</keyword>
<evidence type="ECO:0000256" key="9">
    <source>
        <dbReference type="ARBA" id="ARBA00023140"/>
    </source>
</evidence>
<dbReference type="FunFam" id="1.10.10.10:FF:000217">
    <property type="entry name" value="Peroxisomal membrane protein PEX14"/>
    <property type="match status" value="1"/>
</dbReference>
<dbReference type="Pfam" id="PF04695">
    <property type="entry name" value="Pex14_N"/>
    <property type="match status" value="1"/>
</dbReference>
<dbReference type="GO" id="GO:0005102">
    <property type="term" value="F:signaling receptor binding"/>
    <property type="evidence" value="ECO:0007669"/>
    <property type="project" value="TreeGrafter"/>
</dbReference>
<comment type="similarity">
    <text evidence="2 14">Belongs to the peroxin-14 family.</text>
</comment>
<dbReference type="EnsemblPlants" id="OPUNC01G00450.1">
    <property type="protein sequence ID" value="OPUNC01G00450.1"/>
    <property type="gene ID" value="OPUNC01G00450"/>
</dbReference>
<keyword evidence="9 14" id="KW-0576">Peroxisome</keyword>
<proteinExistence type="inferred from homology"/>
<keyword evidence="4" id="KW-0812">Transmembrane</keyword>
<keyword evidence="8 14" id="KW-0472">Membrane</keyword>
<dbReference type="eggNOG" id="KOG2629">
    <property type="taxonomic scope" value="Eukaryota"/>
</dbReference>
<comment type="subcellular location">
    <subcellularLocation>
        <location evidence="1">Peroxisome membrane</location>
        <topology evidence="1">Single-pass membrane protein</topology>
    </subcellularLocation>
</comment>
<evidence type="ECO:0000256" key="11">
    <source>
        <dbReference type="ARBA" id="ARBA00029691"/>
    </source>
</evidence>
<dbReference type="HOGENOM" id="CLU_038637_1_0_1"/>
<organism evidence="18">
    <name type="scientific">Oryza punctata</name>
    <name type="common">Red rice</name>
    <dbReference type="NCBI Taxonomy" id="4537"/>
    <lineage>
        <taxon>Eukaryota</taxon>
        <taxon>Viridiplantae</taxon>
        <taxon>Streptophyta</taxon>
        <taxon>Embryophyta</taxon>
        <taxon>Tracheophyta</taxon>
        <taxon>Spermatophyta</taxon>
        <taxon>Magnoliopsida</taxon>
        <taxon>Liliopsida</taxon>
        <taxon>Poales</taxon>
        <taxon>Poaceae</taxon>
        <taxon>BOP clade</taxon>
        <taxon>Oryzoideae</taxon>
        <taxon>Oryzeae</taxon>
        <taxon>Oryzinae</taxon>
        <taxon>Oryza</taxon>
    </lineage>
</organism>
<dbReference type="STRING" id="4537.A0A0E0JD56"/>
<evidence type="ECO:0000256" key="4">
    <source>
        <dbReference type="ARBA" id="ARBA00022692"/>
    </source>
</evidence>
<sequence length="445" mass="48491">MAAQSSTPSPQDGSGGGDFSDNLVLQAPQPMREDYIQNAVNFLGHPKVKGSPVFYRRSFLEKKGLTKEEIDEAFRRDPQPNSTDVAGVGSQQAGIANQSAGVQTYETVQAPQAINAGPIVPRAQPQLSWSRTLIGVGVFLGVGASAAVVLKKLFVPRQKSWIQRAHVEGDEISGNELKSKFYEEIKEAIQNSASAFSDMAKTNQELLASKDEDRKILTKLAQAFDSQTEAFRSLSESLNRMSENRFSQYNLMEDHFQSAPWNGPTTNSWRASQQTNTYDTSPRSDFDSGRHPFMPVPGEPSPGAFPVRSYVEQQQRVQRPGYGFQPQMSNERWNPGSPLTNYHGAPPPYQQYHHGSTNAIDEAPAPAPPVESPFQRRWVPPQPPGVVMPEAVAAIRQTRQQGAAVPRPSESATAMEQPQSGDVAGGAAMANAGNGEAEQEREAAA</sequence>
<dbReference type="Proteomes" id="UP000026962">
    <property type="component" value="Chromosome 1"/>
</dbReference>
<evidence type="ECO:0000259" key="16">
    <source>
        <dbReference type="Pfam" id="PF04695"/>
    </source>
</evidence>
<evidence type="ECO:0000256" key="2">
    <source>
        <dbReference type="ARBA" id="ARBA00005443"/>
    </source>
</evidence>
<evidence type="ECO:0000256" key="6">
    <source>
        <dbReference type="ARBA" id="ARBA00022989"/>
    </source>
</evidence>
<evidence type="ECO:0000256" key="3">
    <source>
        <dbReference type="ARBA" id="ARBA00022448"/>
    </source>
</evidence>
<dbReference type="InterPro" id="IPR006785">
    <property type="entry name" value="Pex14_N"/>
</dbReference>
<feature type="compositionally biased region" description="Polar residues" evidence="15">
    <location>
        <begin position="410"/>
        <end position="420"/>
    </location>
</feature>